<comment type="caution">
    <text evidence="2">The sequence shown here is derived from an EMBL/GenBank/DDBJ whole genome shotgun (WGS) entry which is preliminary data.</text>
</comment>
<keyword evidence="3" id="KW-1185">Reference proteome</keyword>
<dbReference type="OrthoDB" id="1680410at2"/>
<dbReference type="InterPro" id="IPR009078">
    <property type="entry name" value="Ferritin-like_SF"/>
</dbReference>
<dbReference type="GO" id="GO:0046872">
    <property type="term" value="F:metal ion binding"/>
    <property type="evidence" value="ECO:0007669"/>
    <property type="project" value="InterPro"/>
</dbReference>
<proteinExistence type="predicted"/>
<dbReference type="Gene3D" id="1.20.1260.10">
    <property type="match status" value="1"/>
</dbReference>
<dbReference type="SUPFAM" id="SSF47240">
    <property type="entry name" value="Ferritin-like"/>
    <property type="match status" value="2"/>
</dbReference>
<dbReference type="Pfam" id="PF02915">
    <property type="entry name" value="Rubrerythrin"/>
    <property type="match status" value="1"/>
</dbReference>
<evidence type="ECO:0000259" key="1">
    <source>
        <dbReference type="Pfam" id="PF02915"/>
    </source>
</evidence>
<dbReference type="RefSeq" id="WP_066239615.1">
    <property type="nucleotide sequence ID" value="NZ_LSGP01000013.1"/>
</dbReference>
<dbReference type="GO" id="GO:0016491">
    <property type="term" value="F:oxidoreductase activity"/>
    <property type="evidence" value="ECO:0007669"/>
    <property type="project" value="InterPro"/>
</dbReference>
<feature type="domain" description="Rubrerythrin diiron-binding" evidence="1">
    <location>
        <begin position="149"/>
        <end position="199"/>
    </location>
</feature>
<name>A0A154BTY0_ANASB</name>
<dbReference type="Proteomes" id="UP000076268">
    <property type="component" value="Unassembled WGS sequence"/>
</dbReference>
<evidence type="ECO:0000313" key="2">
    <source>
        <dbReference type="EMBL" id="KYZ77382.1"/>
    </source>
</evidence>
<dbReference type="InterPro" id="IPR003251">
    <property type="entry name" value="Rr_diiron-bd_dom"/>
</dbReference>
<sequence>MGYSKKMSPKMVNYKPCDIPVMPIDECEDYDDNNEECPNHPDLLLLREAAADERTAAAFYLRAAHQTCLDRLFLDVAEDEMQHFMEIMQLVSCLDPIQAEIFEEKCLPFLTMPRHPKHKQAKWQPPEPKDDIEDATISPPAPDELETVDLLTKSIVGELMAINKYQCFMLKAACPEVKELFCHLMNEEKEHLAEFIKALFCITHEPLPYEQD</sequence>
<dbReference type="CDD" id="cd00657">
    <property type="entry name" value="Ferritin_like"/>
    <property type="match status" value="1"/>
</dbReference>
<accession>A0A154BTY0</accession>
<gene>
    <name evidence="2" type="ORF">AXX12_04485</name>
</gene>
<protein>
    <recommendedName>
        <fullName evidence="1">Rubrerythrin diiron-binding domain-containing protein</fullName>
    </recommendedName>
</protein>
<dbReference type="InterPro" id="IPR012347">
    <property type="entry name" value="Ferritin-like"/>
</dbReference>
<reference evidence="2 3" key="1">
    <citation type="submission" date="2016-02" db="EMBL/GenBank/DDBJ databases">
        <title>Anaerosporomusa subterraneum gen. nov., sp. nov., a spore-forming obligate anaerobe isolated from saprolite.</title>
        <authorList>
            <person name="Choi J.K."/>
            <person name="Shah M."/>
            <person name="Yee N."/>
        </authorList>
    </citation>
    <scope>NUCLEOTIDE SEQUENCE [LARGE SCALE GENOMIC DNA]</scope>
    <source>
        <strain evidence="2 3">RU4</strain>
    </source>
</reference>
<organism evidence="2 3">
    <name type="scientific">Anaerosporomusa subterranea</name>
    <dbReference type="NCBI Taxonomy" id="1794912"/>
    <lineage>
        <taxon>Bacteria</taxon>
        <taxon>Bacillati</taxon>
        <taxon>Bacillota</taxon>
        <taxon>Negativicutes</taxon>
        <taxon>Acetonemataceae</taxon>
        <taxon>Anaerosporomusa</taxon>
    </lineage>
</organism>
<dbReference type="AlphaFoldDB" id="A0A154BTY0"/>
<dbReference type="EMBL" id="LSGP01000013">
    <property type="protein sequence ID" value="KYZ77382.1"/>
    <property type="molecule type" value="Genomic_DNA"/>
</dbReference>
<evidence type="ECO:0000313" key="3">
    <source>
        <dbReference type="Proteomes" id="UP000076268"/>
    </source>
</evidence>